<dbReference type="CDD" id="cd17324">
    <property type="entry name" value="MFS_NepI_like"/>
    <property type="match status" value="1"/>
</dbReference>
<proteinExistence type="inferred from homology"/>
<keyword evidence="5 8" id="KW-0812">Transmembrane</keyword>
<keyword evidence="6 8" id="KW-1133">Transmembrane helix</keyword>
<evidence type="ECO:0000256" key="4">
    <source>
        <dbReference type="ARBA" id="ARBA00022475"/>
    </source>
</evidence>
<protein>
    <submittedName>
        <fullName evidence="10">MFS transporter</fullName>
    </submittedName>
</protein>
<accession>A0ABV6NN23</accession>
<dbReference type="InterPro" id="IPR020846">
    <property type="entry name" value="MFS_dom"/>
</dbReference>
<evidence type="ECO:0000259" key="9">
    <source>
        <dbReference type="PROSITE" id="PS50850"/>
    </source>
</evidence>
<evidence type="ECO:0000256" key="6">
    <source>
        <dbReference type="ARBA" id="ARBA00022989"/>
    </source>
</evidence>
<evidence type="ECO:0000256" key="3">
    <source>
        <dbReference type="ARBA" id="ARBA00022448"/>
    </source>
</evidence>
<feature type="transmembrane region" description="Helical" evidence="8">
    <location>
        <begin position="338"/>
        <end position="356"/>
    </location>
</feature>
<sequence>MIELRTKEFWQTTIALSIGSLFIFANVYFTQPILPILAEEFAVSTLAANMTVSLVILALGLSLVFYGPFSDSVGRRGIMIVTMALATITTFIAAFVPTFELFIVVRVLQGVFLAGLPSLAVAYIGEEYSKRALSLAIGIYISGNTIGGMFGRAFSGILTDLISWRFAFMAMGFVSLICLIFFIVLLRPSKQFVSKKFNWKGIFKDYRSHLWNRELRLAYLIGGLHFGIFVGHFSYVTFLLSRPPYQLPASLIGLLFLTYIAGTISSPLSGKLATKWSKSTCIEIGIAVMVVGFLLTLIGTIPAVIGGLLLNCFGFFFAHSTASAWVSSRPVSAKASATGLYLIFYYIGGSIGPLYLEPFWMVFQRNGIVLGSMIILGITAILGIQMRNVEQQRNWADLNRVENL</sequence>
<gene>
    <name evidence="10" type="ORF">ACFFH4_24775</name>
</gene>
<dbReference type="Proteomes" id="UP001589833">
    <property type="component" value="Unassembled WGS sequence"/>
</dbReference>
<comment type="subcellular location">
    <subcellularLocation>
        <location evidence="1">Cell membrane</location>
        <topology evidence="1">Multi-pass membrane protein</topology>
    </subcellularLocation>
</comment>
<feature type="transmembrane region" description="Helical" evidence="8">
    <location>
        <begin position="78"/>
        <end position="97"/>
    </location>
</feature>
<evidence type="ECO:0000256" key="5">
    <source>
        <dbReference type="ARBA" id="ARBA00022692"/>
    </source>
</evidence>
<keyword evidence="7 8" id="KW-0472">Membrane</keyword>
<evidence type="ECO:0000313" key="10">
    <source>
        <dbReference type="EMBL" id="MFC0562089.1"/>
    </source>
</evidence>
<dbReference type="RefSeq" id="WP_273844403.1">
    <property type="nucleotide sequence ID" value="NZ_JAQQWT010000009.1"/>
</dbReference>
<name>A0ABV6NN23_9BACI</name>
<feature type="domain" description="Major facilitator superfamily (MFS) profile" evidence="9">
    <location>
        <begin position="12"/>
        <end position="389"/>
    </location>
</feature>
<feature type="transmembrane region" description="Helical" evidence="8">
    <location>
        <begin position="41"/>
        <end position="66"/>
    </location>
</feature>
<keyword evidence="3" id="KW-0813">Transport</keyword>
<organism evidence="10 11">
    <name type="scientific">Halalkalibacter alkalisediminis</name>
    <dbReference type="NCBI Taxonomy" id="935616"/>
    <lineage>
        <taxon>Bacteria</taxon>
        <taxon>Bacillati</taxon>
        <taxon>Bacillota</taxon>
        <taxon>Bacilli</taxon>
        <taxon>Bacillales</taxon>
        <taxon>Bacillaceae</taxon>
        <taxon>Halalkalibacter</taxon>
    </lineage>
</organism>
<evidence type="ECO:0000256" key="2">
    <source>
        <dbReference type="ARBA" id="ARBA00008335"/>
    </source>
</evidence>
<feature type="transmembrane region" description="Helical" evidence="8">
    <location>
        <begin position="368"/>
        <end position="384"/>
    </location>
</feature>
<feature type="transmembrane region" description="Helical" evidence="8">
    <location>
        <begin position="247"/>
        <end position="268"/>
    </location>
</feature>
<dbReference type="SUPFAM" id="SSF103473">
    <property type="entry name" value="MFS general substrate transporter"/>
    <property type="match status" value="1"/>
</dbReference>
<feature type="transmembrane region" description="Helical" evidence="8">
    <location>
        <begin position="304"/>
        <end position="326"/>
    </location>
</feature>
<feature type="transmembrane region" description="Helical" evidence="8">
    <location>
        <begin position="103"/>
        <end position="125"/>
    </location>
</feature>
<keyword evidence="11" id="KW-1185">Reference proteome</keyword>
<dbReference type="InterPro" id="IPR036259">
    <property type="entry name" value="MFS_trans_sf"/>
</dbReference>
<comment type="similarity">
    <text evidence="2">Belongs to the major facilitator superfamily.</text>
</comment>
<dbReference type="Pfam" id="PF07690">
    <property type="entry name" value="MFS_1"/>
    <property type="match status" value="1"/>
</dbReference>
<evidence type="ECO:0000256" key="7">
    <source>
        <dbReference type="ARBA" id="ARBA00023136"/>
    </source>
</evidence>
<dbReference type="EMBL" id="JBHLTR010000102">
    <property type="protein sequence ID" value="MFC0562089.1"/>
    <property type="molecule type" value="Genomic_DNA"/>
</dbReference>
<dbReference type="InterPro" id="IPR011701">
    <property type="entry name" value="MFS"/>
</dbReference>
<feature type="transmembrane region" description="Helical" evidence="8">
    <location>
        <begin position="12"/>
        <end position="29"/>
    </location>
</feature>
<reference evidence="10 11" key="1">
    <citation type="submission" date="2024-09" db="EMBL/GenBank/DDBJ databases">
        <authorList>
            <person name="Sun Q."/>
            <person name="Mori K."/>
        </authorList>
    </citation>
    <scope>NUCLEOTIDE SEQUENCE [LARGE SCALE GENOMIC DNA]</scope>
    <source>
        <strain evidence="10 11">NCAIM B.02301</strain>
    </source>
</reference>
<feature type="transmembrane region" description="Helical" evidence="8">
    <location>
        <begin position="166"/>
        <end position="186"/>
    </location>
</feature>
<dbReference type="PROSITE" id="PS50850">
    <property type="entry name" value="MFS"/>
    <property type="match status" value="1"/>
</dbReference>
<dbReference type="PANTHER" id="PTHR43271:SF1">
    <property type="entry name" value="INNER MEMBRANE TRANSPORT PROTEIN YNFM"/>
    <property type="match status" value="1"/>
</dbReference>
<evidence type="ECO:0000256" key="8">
    <source>
        <dbReference type="SAM" id="Phobius"/>
    </source>
</evidence>
<dbReference type="Gene3D" id="1.20.1250.20">
    <property type="entry name" value="MFS general substrate transporter like domains"/>
    <property type="match status" value="1"/>
</dbReference>
<feature type="transmembrane region" description="Helical" evidence="8">
    <location>
        <begin position="217"/>
        <end position="241"/>
    </location>
</feature>
<comment type="caution">
    <text evidence="10">The sequence shown here is derived from an EMBL/GenBank/DDBJ whole genome shotgun (WGS) entry which is preliminary data.</text>
</comment>
<evidence type="ECO:0000256" key="1">
    <source>
        <dbReference type="ARBA" id="ARBA00004651"/>
    </source>
</evidence>
<feature type="transmembrane region" description="Helical" evidence="8">
    <location>
        <begin position="132"/>
        <end position="154"/>
    </location>
</feature>
<keyword evidence="4" id="KW-1003">Cell membrane</keyword>
<dbReference type="PANTHER" id="PTHR43271">
    <property type="entry name" value="BLL2771 PROTEIN"/>
    <property type="match status" value="1"/>
</dbReference>
<feature type="transmembrane region" description="Helical" evidence="8">
    <location>
        <begin position="280"/>
        <end position="298"/>
    </location>
</feature>
<evidence type="ECO:0000313" key="11">
    <source>
        <dbReference type="Proteomes" id="UP001589833"/>
    </source>
</evidence>